<evidence type="ECO:0000256" key="2">
    <source>
        <dbReference type="ARBA" id="ARBA00013164"/>
    </source>
</evidence>
<keyword evidence="4 9" id="KW-0547">Nucleotide-binding</keyword>
<evidence type="ECO:0000259" key="11">
    <source>
        <dbReference type="Pfam" id="PF13603"/>
    </source>
</evidence>
<evidence type="ECO:0000256" key="7">
    <source>
        <dbReference type="ARBA" id="ARBA00023146"/>
    </source>
</evidence>
<evidence type="ECO:0000256" key="3">
    <source>
        <dbReference type="ARBA" id="ARBA00022598"/>
    </source>
</evidence>
<name>A0AAE3KMW8_9CYAN</name>
<comment type="caution">
    <text evidence="12">The sequence shown here is derived from an EMBL/GenBank/DDBJ whole genome shotgun (WGS) entry which is preliminary data.</text>
</comment>
<keyword evidence="5 9" id="KW-0067">ATP-binding</keyword>
<feature type="domain" description="Methionyl/Leucyl tRNA synthetase" evidence="10">
    <location>
        <begin position="40"/>
        <end position="173"/>
    </location>
</feature>
<dbReference type="InterPro" id="IPR009008">
    <property type="entry name" value="Val/Leu/Ile-tRNA-synth_edit"/>
</dbReference>
<organism evidence="12 13">
    <name type="scientific">Limnofasciculus baicalensis BBK-W-15</name>
    <dbReference type="NCBI Taxonomy" id="2699891"/>
    <lineage>
        <taxon>Bacteria</taxon>
        <taxon>Bacillati</taxon>
        <taxon>Cyanobacteriota</taxon>
        <taxon>Cyanophyceae</taxon>
        <taxon>Coleofasciculales</taxon>
        <taxon>Coleofasciculaceae</taxon>
        <taxon>Limnofasciculus</taxon>
        <taxon>Limnofasciculus baicalensis</taxon>
    </lineage>
</organism>
<comment type="similarity">
    <text evidence="1 9">Belongs to the class-I aminoacyl-tRNA synthetase family.</text>
</comment>
<dbReference type="InterPro" id="IPR001412">
    <property type="entry name" value="aa-tRNA-synth_I_CS"/>
</dbReference>
<dbReference type="Pfam" id="PF13603">
    <property type="entry name" value="tRNA-synt_1_2"/>
    <property type="match status" value="1"/>
</dbReference>
<evidence type="ECO:0000256" key="5">
    <source>
        <dbReference type="ARBA" id="ARBA00022840"/>
    </source>
</evidence>
<sequence length="384" mass="43356">MQSRYNPAEIEEKWQKTWVDSGLDKTPTDTSKPKFYALSMFPYPSGNLHMGHVRNYTITDVIARVRRMQGYRVLHPMGWDAFGLPAENAAIQRGVHPAKWTYENIAQMQSELKRLGLSYDWNCELATCFPDYYKWTQWIFLQFLGAGLAYQKEAAVNWDPIDQTVLANEQVDSQGRSWRSGAKVERKLLRQWFLKITDYAEELLNDLDKLTGWPERVKVMQANWIGKSVGAYLEFPIVGLDEKIAVFTTRPDTVYGVSYVVLAPEHPLTTKVTTRDRKLAVDTFIQEVAAVSEIERTADDKPKRGIPTGGMAINPFTGEEIPIWIADYVLYEYGTGAVMGVPAHDTRDFQFAKEQNLPIKVVIVAADGATDGVTDVTDGATDGV</sequence>
<evidence type="ECO:0000313" key="13">
    <source>
        <dbReference type="Proteomes" id="UP001204953"/>
    </source>
</evidence>
<feature type="non-terminal residue" evidence="12">
    <location>
        <position position="384"/>
    </location>
</feature>
<keyword evidence="3 9" id="KW-0436">Ligase</keyword>
<dbReference type="GO" id="GO:0002161">
    <property type="term" value="F:aminoacyl-tRNA deacylase activity"/>
    <property type="evidence" value="ECO:0007669"/>
    <property type="project" value="InterPro"/>
</dbReference>
<reference evidence="12" key="1">
    <citation type="submission" date="2022-06" db="EMBL/GenBank/DDBJ databases">
        <title>New cyanobacteria of genus Symplocastrum in benthos of Lake Baikal.</title>
        <authorList>
            <person name="Sorokovikova E."/>
            <person name="Tikhonova I."/>
            <person name="Krasnopeev A."/>
            <person name="Evseev P."/>
            <person name="Gladkikh A."/>
            <person name="Belykh O."/>
        </authorList>
    </citation>
    <scope>NUCLEOTIDE SEQUENCE</scope>
    <source>
        <strain evidence="12">BBK-W-15</strain>
    </source>
</reference>
<dbReference type="Proteomes" id="UP001204953">
    <property type="component" value="Unassembled WGS sequence"/>
</dbReference>
<accession>A0AAE3KMW8</accession>
<dbReference type="GO" id="GO:0006429">
    <property type="term" value="P:leucyl-tRNA aminoacylation"/>
    <property type="evidence" value="ECO:0007669"/>
    <property type="project" value="UniProtKB-UniRule"/>
</dbReference>
<dbReference type="PRINTS" id="PR00985">
    <property type="entry name" value="TRNASYNTHLEU"/>
</dbReference>
<dbReference type="RefSeq" id="WP_254010842.1">
    <property type="nucleotide sequence ID" value="NZ_JAMZMM010000036.1"/>
</dbReference>
<proteinExistence type="inferred from homology"/>
<evidence type="ECO:0000256" key="4">
    <source>
        <dbReference type="ARBA" id="ARBA00022741"/>
    </source>
</evidence>
<keyword evidence="6 9" id="KW-0648">Protein biosynthesis</keyword>
<dbReference type="Pfam" id="PF09334">
    <property type="entry name" value="tRNA-synt_1g"/>
    <property type="match status" value="1"/>
</dbReference>
<dbReference type="InterPro" id="IPR015413">
    <property type="entry name" value="Methionyl/Leucyl_tRNA_Synth"/>
</dbReference>
<dbReference type="AlphaFoldDB" id="A0AAE3KMW8"/>
<evidence type="ECO:0000313" key="12">
    <source>
        <dbReference type="EMBL" id="MCP2728038.1"/>
    </source>
</evidence>
<protein>
    <recommendedName>
        <fullName evidence="2 8">Leucine--tRNA ligase</fullName>
        <ecNumber evidence="2 8">6.1.1.4</ecNumber>
    </recommendedName>
</protein>
<evidence type="ECO:0000256" key="9">
    <source>
        <dbReference type="RuleBase" id="RU363039"/>
    </source>
</evidence>
<keyword evidence="13" id="KW-1185">Reference proteome</keyword>
<dbReference type="SUPFAM" id="SSF52374">
    <property type="entry name" value="Nucleotidylyl transferase"/>
    <property type="match status" value="1"/>
</dbReference>
<dbReference type="FunFam" id="3.40.50.620:FF:000003">
    <property type="entry name" value="Leucine--tRNA ligase"/>
    <property type="match status" value="1"/>
</dbReference>
<dbReference type="InterPro" id="IPR002302">
    <property type="entry name" value="Leu-tRNA-ligase"/>
</dbReference>
<dbReference type="Gene3D" id="3.90.740.10">
    <property type="entry name" value="Valyl/Leucyl/Isoleucyl-tRNA synthetase, editing domain"/>
    <property type="match status" value="1"/>
</dbReference>
<dbReference type="InterPro" id="IPR025709">
    <property type="entry name" value="Leu_tRNA-synth_edit"/>
</dbReference>
<dbReference type="Gene3D" id="3.40.50.620">
    <property type="entry name" value="HUPs"/>
    <property type="match status" value="1"/>
</dbReference>
<dbReference type="GO" id="GO:0005829">
    <property type="term" value="C:cytosol"/>
    <property type="evidence" value="ECO:0007669"/>
    <property type="project" value="TreeGrafter"/>
</dbReference>
<evidence type="ECO:0000259" key="10">
    <source>
        <dbReference type="Pfam" id="PF09334"/>
    </source>
</evidence>
<dbReference type="EC" id="6.1.1.4" evidence="2 8"/>
<evidence type="ECO:0000256" key="1">
    <source>
        <dbReference type="ARBA" id="ARBA00005594"/>
    </source>
</evidence>
<evidence type="ECO:0000256" key="8">
    <source>
        <dbReference type="NCBIfam" id="TIGR00396"/>
    </source>
</evidence>
<dbReference type="InterPro" id="IPR014729">
    <property type="entry name" value="Rossmann-like_a/b/a_fold"/>
</dbReference>
<feature type="domain" description="Leucyl-tRNA synthetase editing" evidence="11">
    <location>
        <begin position="223"/>
        <end position="370"/>
    </location>
</feature>
<dbReference type="PANTHER" id="PTHR43740:SF2">
    <property type="entry name" value="LEUCINE--TRNA LIGASE, MITOCHONDRIAL"/>
    <property type="match status" value="1"/>
</dbReference>
<dbReference type="PROSITE" id="PS00178">
    <property type="entry name" value="AA_TRNA_LIGASE_I"/>
    <property type="match status" value="1"/>
</dbReference>
<dbReference type="EMBL" id="JAMZMM010000036">
    <property type="protein sequence ID" value="MCP2728038.1"/>
    <property type="molecule type" value="Genomic_DNA"/>
</dbReference>
<dbReference type="NCBIfam" id="TIGR00396">
    <property type="entry name" value="leuS_bact"/>
    <property type="match status" value="1"/>
</dbReference>
<dbReference type="SUPFAM" id="SSF50677">
    <property type="entry name" value="ValRS/IleRS/LeuRS editing domain"/>
    <property type="match status" value="1"/>
</dbReference>
<dbReference type="GO" id="GO:0005524">
    <property type="term" value="F:ATP binding"/>
    <property type="evidence" value="ECO:0007669"/>
    <property type="project" value="UniProtKB-KW"/>
</dbReference>
<evidence type="ECO:0000256" key="6">
    <source>
        <dbReference type="ARBA" id="ARBA00022917"/>
    </source>
</evidence>
<dbReference type="GO" id="GO:0004823">
    <property type="term" value="F:leucine-tRNA ligase activity"/>
    <property type="evidence" value="ECO:0007669"/>
    <property type="project" value="UniProtKB-UniRule"/>
</dbReference>
<keyword evidence="7 9" id="KW-0030">Aminoacyl-tRNA synthetase</keyword>
<dbReference type="PANTHER" id="PTHR43740">
    <property type="entry name" value="LEUCYL-TRNA SYNTHETASE"/>
    <property type="match status" value="1"/>
</dbReference>
<gene>
    <name evidence="12" type="primary">leuS</name>
    <name evidence="12" type="ORF">NJ959_06040</name>
</gene>
<dbReference type="CDD" id="cd00812">
    <property type="entry name" value="LeuRS_core"/>
    <property type="match status" value="1"/>
</dbReference>